<organism evidence="6 7">
    <name type="scientific">Actinidia rufa</name>
    <dbReference type="NCBI Taxonomy" id="165716"/>
    <lineage>
        <taxon>Eukaryota</taxon>
        <taxon>Viridiplantae</taxon>
        <taxon>Streptophyta</taxon>
        <taxon>Embryophyta</taxon>
        <taxon>Tracheophyta</taxon>
        <taxon>Spermatophyta</taxon>
        <taxon>Magnoliopsida</taxon>
        <taxon>eudicotyledons</taxon>
        <taxon>Gunneridae</taxon>
        <taxon>Pentapetalae</taxon>
        <taxon>asterids</taxon>
        <taxon>Ericales</taxon>
        <taxon>Actinidiaceae</taxon>
        <taxon>Actinidia</taxon>
    </lineage>
</organism>
<dbReference type="GO" id="GO:0004497">
    <property type="term" value="F:monooxygenase activity"/>
    <property type="evidence" value="ECO:0007669"/>
    <property type="project" value="InterPro"/>
</dbReference>
<evidence type="ECO:0000256" key="4">
    <source>
        <dbReference type="ARBA" id="ARBA00023002"/>
    </source>
</evidence>
<keyword evidence="4" id="KW-0560">Oxidoreductase</keyword>
<dbReference type="InterPro" id="IPR036396">
    <property type="entry name" value="Cyt_P450_sf"/>
</dbReference>
<evidence type="ECO:0000313" key="7">
    <source>
        <dbReference type="Proteomes" id="UP000585474"/>
    </source>
</evidence>
<comment type="similarity">
    <text evidence="1">Belongs to the cytochrome P450 family.</text>
</comment>
<dbReference type="PANTHER" id="PTHR47955:SF18">
    <property type="entry name" value="CYTOCHROME P450 71A1-LIKE"/>
    <property type="match status" value="1"/>
</dbReference>
<dbReference type="Pfam" id="PF00067">
    <property type="entry name" value="p450"/>
    <property type="match status" value="1"/>
</dbReference>
<dbReference type="Proteomes" id="UP000585474">
    <property type="component" value="Unassembled WGS sequence"/>
</dbReference>
<name>A0A7J0G2S3_9ERIC</name>
<dbReference type="OrthoDB" id="2789670at2759"/>
<keyword evidence="7" id="KW-1185">Reference proteome</keyword>
<proteinExistence type="inferred from homology"/>
<dbReference type="Gene3D" id="1.10.630.10">
    <property type="entry name" value="Cytochrome P450"/>
    <property type="match status" value="1"/>
</dbReference>
<evidence type="ECO:0000313" key="6">
    <source>
        <dbReference type="EMBL" id="GFZ05087.1"/>
    </source>
</evidence>
<dbReference type="InterPro" id="IPR001128">
    <property type="entry name" value="Cyt_P450"/>
</dbReference>
<dbReference type="SUPFAM" id="SSF48264">
    <property type="entry name" value="Cytochrome P450"/>
    <property type="match status" value="1"/>
</dbReference>
<dbReference type="PRINTS" id="PR00463">
    <property type="entry name" value="EP450I"/>
</dbReference>
<dbReference type="InterPro" id="IPR002401">
    <property type="entry name" value="Cyt_P450_E_grp-I"/>
</dbReference>
<dbReference type="AlphaFoldDB" id="A0A7J0G2S3"/>
<keyword evidence="5" id="KW-0408">Iron</keyword>
<evidence type="ECO:0000256" key="5">
    <source>
        <dbReference type="ARBA" id="ARBA00023004"/>
    </source>
</evidence>
<reference evidence="6 7" key="1">
    <citation type="submission" date="2019-07" db="EMBL/GenBank/DDBJ databases">
        <title>De Novo Assembly of kiwifruit Actinidia rufa.</title>
        <authorList>
            <person name="Sugita-Konishi S."/>
            <person name="Sato K."/>
            <person name="Mori E."/>
            <person name="Abe Y."/>
            <person name="Kisaki G."/>
            <person name="Hamano K."/>
            <person name="Suezawa K."/>
            <person name="Otani M."/>
            <person name="Fukuda T."/>
            <person name="Manabe T."/>
            <person name="Gomi K."/>
            <person name="Tabuchi M."/>
            <person name="Akimitsu K."/>
            <person name="Kataoka I."/>
        </authorList>
    </citation>
    <scope>NUCLEOTIDE SEQUENCE [LARGE SCALE GENOMIC DNA]</scope>
    <source>
        <strain evidence="7">cv. Fuchu</strain>
    </source>
</reference>
<sequence length="170" mass="19321">MKGFEELSRDGVELVGGICFRDVFPSFGWVDVLTGKVKRLKDISKEVDDLLDKEIESYKCSKGNDDRSNSFAEILLQLQKEGIETDFTQDKLKATLMDMFVAATDTSSTTMEWALTELMKNPNEMKKTQEEFPGSASREDLDMNEVFGLNIHKKIPLQLVPMLHSFESLK</sequence>
<keyword evidence="2" id="KW-0349">Heme</keyword>
<dbReference type="GO" id="GO:0005506">
    <property type="term" value="F:iron ion binding"/>
    <property type="evidence" value="ECO:0007669"/>
    <property type="project" value="InterPro"/>
</dbReference>
<comment type="caution">
    <text evidence="6">The sequence shown here is derived from an EMBL/GenBank/DDBJ whole genome shotgun (WGS) entry which is preliminary data.</text>
</comment>
<gene>
    <name evidence="6" type="ORF">Acr_17g0006590</name>
</gene>
<dbReference type="PANTHER" id="PTHR47955">
    <property type="entry name" value="CYTOCHROME P450 FAMILY 71 PROTEIN"/>
    <property type="match status" value="1"/>
</dbReference>
<evidence type="ECO:0000256" key="2">
    <source>
        <dbReference type="ARBA" id="ARBA00022617"/>
    </source>
</evidence>
<dbReference type="EMBL" id="BJWL01000017">
    <property type="protein sequence ID" value="GFZ05087.1"/>
    <property type="molecule type" value="Genomic_DNA"/>
</dbReference>
<keyword evidence="3" id="KW-0479">Metal-binding</keyword>
<dbReference type="GO" id="GO:0020037">
    <property type="term" value="F:heme binding"/>
    <property type="evidence" value="ECO:0007669"/>
    <property type="project" value="InterPro"/>
</dbReference>
<evidence type="ECO:0000256" key="3">
    <source>
        <dbReference type="ARBA" id="ARBA00022723"/>
    </source>
</evidence>
<dbReference type="GO" id="GO:0016705">
    <property type="term" value="F:oxidoreductase activity, acting on paired donors, with incorporation or reduction of molecular oxygen"/>
    <property type="evidence" value="ECO:0007669"/>
    <property type="project" value="InterPro"/>
</dbReference>
<evidence type="ECO:0000256" key="1">
    <source>
        <dbReference type="ARBA" id="ARBA00010617"/>
    </source>
</evidence>
<protein>
    <submittedName>
        <fullName evidence="6">Uncharacterized protein</fullName>
    </submittedName>
</protein>
<accession>A0A7J0G2S3</accession>